<dbReference type="GO" id="GO:0004553">
    <property type="term" value="F:hydrolase activity, hydrolyzing O-glycosyl compounds"/>
    <property type="evidence" value="ECO:0007669"/>
    <property type="project" value="InterPro"/>
</dbReference>
<dbReference type="OrthoDB" id="9805821at2"/>
<accession>A0A6G2BGB0</accession>
<evidence type="ECO:0000313" key="5">
    <source>
        <dbReference type="EMBL" id="MTE20942.1"/>
    </source>
</evidence>
<dbReference type="Proteomes" id="UP000473014">
    <property type="component" value="Unassembled WGS sequence"/>
</dbReference>
<dbReference type="GO" id="GO:0009254">
    <property type="term" value="P:peptidoglycan turnover"/>
    <property type="evidence" value="ECO:0007669"/>
    <property type="project" value="TreeGrafter"/>
</dbReference>
<comment type="caution">
    <text evidence="5">The sequence shown here is derived from an EMBL/GenBank/DDBJ whole genome shotgun (WGS) entry which is preliminary data.</text>
</comment>
<dbReference type="Gene3D" id="3.20.20.300">
    <property type="entry name" value="Glycoside hydrolase, family 3, N-terminal domain"/>
    <property type="match status" value="1"/>
</dbReference>
<dbReference type="InterPro" id="IPR001764">
    <property type="entry name" value="Glyco_hydro_3_N"/>
</dbReference>
<keyword evidence="2 5" id="KW-0378">Hydrolase</keyword>
<dbReference type="AlphaFoldDB" id="A0A6G2BGB0"/>
<dbReference type="InterPro" id="IPR017853">
    <property type="entry name" value="GH"/>
</dbReference>
<dbReference type="InterPro" id="IPR036962">
    <property type="entry name" value="Glyco_hydro_3_N_sf"/>
</dbReference>
<comment type="similarity">
    <text evidence="1">Belongs to the glycosyl hydrolase 3 family.</text>
</comment>
<proteinExistence type="inferred from homology"/>
<gene>
    <name evidence="5" type="ORF">F0L17_17830</name>
</gene>
<dbReference type="FunFam" id="3.20.20.300:FF:000018">
    <property type="entry name" value="Sugar hydrolase"/>
    <property type="match status" value="1"/>
</dbReference>
<keyword evidence="6" id="KW-1185">Reference proteome</keyword>
<dbReference type="PANTHER" id="PTHR30480:SF16">
    <property type="entry name" value="GLYCOSIDE HYDROLASE FAMILY 3 DOMAIN PROTEIN"/>
    <property type="match status" value="1"/>
</dbReference>
<evidence type="ECO:0000256" key="3">
    <source>
        <dbReference type="ARBA" id="ARBA00023295"/>
    </source>
</evidence>
<evidence type="ECO:0000313" key="6">
    <source>
        <dbReference type="Proteomes" id="UP000473014"/>
    </source>
</evidence>
<dbReference type="RefSeq" id="WP_155071859.1">
    <property type="nucleotide sequence ID" value="NZ_WIXO01000001.1"/>
</dbReference>
<dbReference type="PANTHER" id="PTHR30480">
    <property type="entry name" value="BETA-HEXOSAMINIDASE-RELATED"/>
    <property type="match status" value="1"/>
</dbReference>
<dbReference type="InterPro" id="IPR050226">
    <property type="entry name" value="NagZ_Beta-hexosaminidase"/>
</dbReference>
<name>A0A6G2BGB0_9ACTN</name>
<dbReference type="Pfam" id="PF00933">
    <property type="entry name" value="Glyco_hydro_3"/>
    <property type="match status" value="1"/>
</dbReference>
<dbReference type="SUPFAM" id="SSF51445">
    <property type="entry name" value="(Trans)glycosidases"/>
    <property type="match status" value="1"/>
</dbReference>
<sequence length="515" mass="53176">MTTLTGTTGTLVRNALAVLQPGFTGTTAPDWLLRRLDEGLTAVGLFGRNITSPAQLAALTARLRGVRPEVLVAIDEEGGDVTRLEARTGSSFPGNLALGAVDDPDLTRAVARELGRRLAECGVNLDWAPSADVNSNPDNPVIGVRSFGAEPDLVARHTAAWVEGLQSAGVAACTKHFPGHGDTSVDSHHALPRIDADPDTLHDRELVPFRAAVAAGSKCVMSAHILLPALDPDLPGTLSPTVLNGLLRAPRQEGGLGFDGLVVTDGMEMRAVAATYGIERGSVMAVAAGADAICVGGGLADEETVLRLRDALVRAVVEGELPEERLADAADRVRALARWAAARATARSGGEAVPSDPGIGLAAARRALKVTATEDHTPLTGPPYVAAFTPVANIAVGDETPWGLAAELEELLPGTTTGSWGREQAAAAGTEALVERVLAEAAGRRIVAVVRDVHRHPWMANALDALLTARPDTVVVEMGLPQAPPSGTLHIATHGAARVCGRAAAEVVAGRGADG</sequence>
<evidence type="ECO:0000256" key="2">
    <source>
        <dbReference type="ARBA" id="ARBA00022801"/>
    </source>
</evidence>
<protein>
    <submittedName>
        <fullName evidence="5">Glycoside hydrolase family 3 protein</fullName>
    </submittedName>
</protein>
<feature type="domain" description="Glycoside hydrolase family 3 N-terminal" evidence="4">
    <location>
        <begin position="38"/>
        <end position="334"/>
    </location>
</feature>
<keyword evidence="3" id="KW-0326">Glycosidase</keyword>
<evidence type="ECO:0000256" key="1">
    <source>
        <dbReference type="ARBA" id="ARBA00005336"/>
    </source>
</evidence>
<reference evidence="5 6" key="1">
    <citation type="submission" date="2019-11" db="EMBL/GenBank/DDBJ databases">
        <authorList>
            <person name="Yuan L."/>
        </authorList>
    </citation>
    <scope>NUCLEOTIDE SEQUENCE [LARGE SCALE GENOMIC DNA]</scope>
    <source>
        <strain evidence="5 6">TRM43335</strain>
    </source>
</reference>
<dbReference type="EMBL" id="WIXO01000001">
    <property type="protein sequence ID" value="MTE20942.1"/>
    <property type="molecule type" value="Genomic_DNA"/>
</dbReference>
<organism evidence="5 6">
    <name type="scientific">Streptomyces taklimakanensis</name>
    <dbReference type="NCBI Taxonomy" id="2569853"/>
    <lineage>
        <taxon>Bacteria</taxon>
        <taxon>Bacillati</taxon>
        <taxon>Actinomycetota</taxon>
        <taxon>Actinomycetes</taxon>
        <taxon>Kitasatosporales</taxon>
        <taxon>Streptomycetaceae</taxon>
        <taxon>Streptomyces</taxon>
    </lineage>
</organism>
<dbReference type="GO" id="GO:0005975">
    <property type="term" value="P:carbohydrate metabolic process"/>
    <property type="evidence" value="ECO:0007669"/>
    <property type="project" value="InterPro"/>
</dbReference>
<evidence type="ECO:0000259" key="4">
    <source>
        <dbReference type="Pfam" id="PF00933"/>
    </source>
</evidence>